<dbReference type="Pfam" id="PF14284">
    <property type="entry name" value="PcfJ"/>
    <property type="match status" value="1"/>
</dbReference>
<dbReference type="eggNOG" id="ENOG5030VH1">
    <property type="taxonomic scope" value="Bacteria"/>
</dbReference>
<name>D1B1H5_SULD5</name>
<evidence type="ECO:0000313" key="2">
    <source>
        <dbReference type="Proteomes" id="UP000002222"/>
    </source>
</evidence>
<dbReference type="AlphaFoldDB" id="D1B1H5"/>
<dbReference type="KEGG" id="sdl:Sdel_0915"/>
<reference evidence="1 2" key="2">
    <citation type="journal article" date="2010" name="Stand. Genomic Sci.">
        <title>Complete genome sequence of Sulfurospirillum deleyianum type strain (5175).</title>
        <authorList>
            <person name="Sikorski J."/>
            <person name="Lapidus A."/>
            <person name="Copeland A."/>
            <person name="Glavina Del Rio T."/>
            <person name="Nolan M."/>
            <person name="Lucas S."/>
            <person name="Chen F."/>
            <person name="Tice H."/>
            <person name="Cheng J.F."/>
            <person name="Saunders E."/>
            <person name="Bruce D."/>
            <person name="Goodwin L."/>
            <person name="Pitluck S."/>
            <person name="Ovchinnikova G."/>
            <person name="Pati A."/>
            <person name="Ivanova N."/>
            <person name="Mavromatis K."/>
            <person name="Chen A."/>
            <person name="Palaniappan K."/>
            <person name="Chain P."/>
            <person name="Land M."/>
            <person name="Hauser L."/>
            <person name="Chang Y.J."/>
            <person name="Jeffries C.D."/>
            <person name="Brettin T."/>
            <person name="Detter J.C."/>
            <person name="Han C."/>
            <person name="Rohde M."/>
            <person name="Lang E."/>
            <person name="Spring S."/>
            <person name="Goker M."/>
            <person name="Bristow J."/>
            <person name="Eisen J.A."/>
            <person name="Markowitz V."/>
            <person name="Hugenholtz P."/>
            <person name="Kyrpides N.C."/>
            <person name="Klenk H.P."/>
        </authorList>
    </citation>
    <scope>NUCLEOTIDE SEQUENCE [LARGE SCALE GENOMIC DNA]</scope>
    <source>
        <strain evidence="2">ATCC 51133 / DSM 6946 / 5175</strain>
    </source>
</reference>
<dbReference type="HOGENOM" id="CLU_536280_0_0_7"/>
<dbReference type="EMBL" id="CP001816">
    <property type="protein sequence ID" value="ACZ11945.1"/>
    <property type="molecule type" value="Genomic_DNA"/>
</dbReference>
<proteinExistence type="predicted"/>
<keyword evidence="2" id="KW-1185">Reference proteome</keyword>
<sequence length="501" mass="59553">MQTSAIPWKIKCDFNTLPTLFHGETLPYQAITYLCSCSHQYTYLENKTLANHQPYRCPICANETFLNANYFLKPFSWYDPIEKLFPKEILYALEPTIIYGQGQYKLTSHVNLKIPYTINLLRNTIMYKEHQLLELSIDNQGKISQLLNVNFDFYGYDKDVYDFEDDLLKESIIDNCTLLTLYKRKIVAMIKNTKTTHNLEIPDECTSMNDIAFFIKYPYLKSYEFIYWKSIEFLPKHHSLTVLDALNFINIRKEKSIKKVLFQHYKQQIQHKKPFAFHYIYALLHHIKDPNIIIQILHLPLDISGDSSGSWELFFTFLTSHFDEKRIAHLLKQFAQEEDYWLVDTMELLSEVSYDENHKNIHYQANNPLRANYKEVHDYVVHMHSSLYRQTLTHQTFTYTPKELTPCIRTATYSVHVPYTGLELFEWGEKMHNCLAGYDRAILSKNKLIYGFFKEDELVFAIEIQERKIVQAKSKYNTELLSVEKDFLNSWFEQFFKVNNK</sequence>
<evidence type="ECO:0000313" key="1">
    <source>
        <dbReference type="EMBL" id="ACZ11945.1"/>
    </source>
</evidence>
<dbReference type="RefSeq" id="WP_012856709.1">
    <property type="nucleotide sequence ID" value="NC_013512.1"/>
</dbReference>
<dbReference type="InterPro" id="IPR025586">
    <property type="entry name" value="PcfJ"/>
</dbReference>
<gene>
    <name evidence="1" type="ordered locus">Sdel_0915</name>
</gene>
<reference evidence="2" key="1">
    <citation type="submission" date="2009-11" db="EMBL/GenBank/DDBJ databases">
        <title>The complete genome of Sulfurospirillum deleyianum DSM 6946.</title>
        <authorList>
            <consortium name="US DOE Joint Genome Institute (JGI-PGF)"/>
            <person name="Lucas S."/>
            <person name="Copeland A."/>
            <person name="Lapidus A."/>
            <person name="Glavina del Rio T."/>
            <person name="Dalin E."/>
            <person name="Tice H."/>
            <person name="Bruce D."/>
            <person name="Goodwin L."/>
            <person name="Pitluck S."/>
            <person name="Kyrpides N."/>
            <person name="Mavromatis K."/>
            <person name="Ivanova N."/>
            <person name="Ovchinnikova G."/>
            <person name="Munk A.C."/>
            <person name="Lu M."/>
            <person name="Brettin T."/>
            <person name="Detter J.C."/>
            <person name="Han C."/>
            <person name="Tapia R."/>
            <person name="Larimer F."/>
            <person name="Land M."/>
            <person name="Hauser L."/>
            <person name="Markowitz V."/>
            <person name="Cheng J.F."/>
            <person name="Hugenholtz P."/>
            <person name="Woyke T."/>
            <person name="Wu D."/>
            <person name="Aumann P."/>
            <person name="Schneider S."/>
            <person name="Lang E."/>
            <person name="Spring S."/>
            <person name="Klenk H.P."/>
            <person name="Eisen J.A."/>
        </authorList>
    </citation>
    <scope>NUCLEOTIDE SEQUENCE [LARGE SCALE GENOMIC DNA]</scope>
    <source>
        <strain evidence="2">ATCC 51133 / DSM 6946 / 5175</strain>
    </source>
</reference>
<dbReference type="Proteomes" id="UP000002222">
    <property type="component" value="Chromosome"/>
</dbReference>
<evidence type="ECO:0008006" key="3">
    <source>
        <dbReference type="Google" id="ProtNLM"/>
    </source>
</evidence>
<protein>
    <recommendedName>
        <fullName evidence="3">PcfJ-like protein</fullName>
    </recommendedName>
</protein>
<accession>D1B1H5</accession>
<dbReference type="OrthoDB" id="5368508at2"/>
<organism evidence="1 2">
    <name type="scientific">Sulfurospirillum deleyianum (strain ATCC 51133 / DSM 6946 / 5175)</name>
    <dbReference type="NCBI Taxonomy" id="525898"/>
    <lineage>
        <taxon>Bacteria</taxon>
        <taxon>Pseudomonadati</taxon>
        <taxon>Campylobacterota</taxon>
        <taxon>Epsilonproteobacteria</taxon>
        <taxon>Campylobacterales</taxon>
        <taxon>Sulfurospirillaceae</taxon>
        <taxon>Sulfurospirillum</taxon>
    </lineage>
</organism>
<dbReference type="STRING" id="525898.Sdel_0915"/>